<organism evidence="40 41">
    <name type="scientific">Lonchura striata</name>
    <name type="common">white-rumped munia</name>
    <dbReference type="NCBI Taxonomy" id="40157"/>
    <lineage>
        <taxon>Eukaryota</taxon>
        <taxon>Metazoa</taxon>
        <taxon>Chordata</taxon>
        <taxon>Craniata</taxon>
        <taxon>Vertebrata</taxon>
        <taxon>Euteleostomi</taxon>
        <taxon>Archelosauria</taxon>
        <taxon>Archosauria</taxon>
        <taxon>Dinosauria</taxon>
        <taxon>Saurischia</taxon>
        <taxon>Theropoda</taxon>
        <taxon>Coelurosauria</taxon>
        <taxon>Aves</taxon>
        <taxon>Neognathae</taxon>
        <taxon>Neoaves</taxon>
        <taxon>Telluraves</taxon>
        <taxon>Australaves</taxon>
        <taxon>Passeriformes</taxon>
        <taxon>Passeroidea</taxon>
        <taxon>Estrildidae</taxon>
        <taxon>Estrildinae</taxon>
        <taxon>Lonchura</taxon>
    </lineage>
</organism>
<keyword evidence="22" id="KW-0636">Prenylation</keyword>
<dbReference type="Gene3D" id="3.40.30.10">
    <property type="entry name" value="Glutaredoxin"/>
    <property type="match status" value="1"/>
</dbReference>
<evidence type="ECO:0000256" key="22">
    <source>
        <dbReference type="ARBA" id="ARBA00023289"/>
    </source>
</evidence>
<evidence type="ECO:0000256" key="20">
    <source>
        <dbReference type="ARBA" id="ARBA00023136"/>
    </source>
</evidence>
<keyword evidence="41" id="KW-1185">Reference proteome</keyword>
<dbReference type="GO" id="GO:0005886">
    <property type="term" value="C:plasma membrane"/>
    <property type="evidence" value="ECO:0007669"/>
    <property type="project" value="UniProtKB-SubCell"/>
</dbReference>
<dbReference type="PROSITE" id="PS51420">
    <property type="entry name" value="RHO"/>
    <property type="match status" value="1"/>
</dbReference>
<dbReference type="Pfam" id="PF00255">
    <property type="entry name" value="GSHPx"/>
    <property type="match status" value="1"/>
</dbReference>
<evidence type="ECO:0000313" key="40">
    <source>
        <dbReference type="EMBL" id="OWK57476.1"/>
    </source>
</evidence>
<dbReference type="InterPro" id="IPR029760">
    <property type="entry name" value="GPX_CS"/>
</dbReference>
<comment type="catalytic activity">
    <reaction evidence="26">
        <text>cumene hydroperoxide + 2 glutathione = 2-phenylpropan-2-ol + glutathione disulfide + H2O</text>
        <dbReference type="Rhea" id="RHEA:69651"/>
        <dbReference type="ChEBI" id="CHEBI:15377"/>
        <dbReference type="ChEBI" id="CHEBI:57925"/>
        <dbReference type="ChEBI" id="CHEBI:58297"/>
        <dbReference type="ChEBI" id="CHEBI:78673"/>
        <dbReference type="ChEBI" id="CHEBI:131607"/>
    </reaction>
    <physiologicalReaction direction="left-to-right" evidence="26">
        <dbReference type="Rhea" id="RHEA:69652"/>
    </physiologicalReaction>
</comment>
<comment type="cofactor">
    <cofactor evidence="1">
        <name>Mg(2+)</name>
        <dbReference type="ChEBI" id="CHEBI:18420"/>
    </cofactor>
</comment>
<comment type="catalytic activity">
    <reaction evidence="24">
        <text>2 glutathione + H2O2 = glutathione disulfide + 2 H2O</text>
        <dbReference type="Rhea" id="RHEA:16833"/>
        <dbReference type="ChEBI" id="CHEBI:15377"/>
        <dbReference type="ChEBI" id="CHEBI:16240"/>
        <dbReference type="ChEBI" id="CHEBI:57925"/>
        <dbReference type="ChEBI" id="CHEBI:58297"/>
        <dbReference type="EC" id="1.11.1.9"/>
    </reaction>
    <physiologicalReaction direction="left-to-right" evidence="24">
        <dbReference type="Rhea" id="RHEA:16834"/>
    </physiologicalReaction>
</comment>
<keyword evidence="14" id="KW-0547">Nucleotide-binding</keyword>
<dbReference type="GO" id="GO:0004602">
    <property type="term" value="F:glutathione peroxidase activity"/>
    <property type="evidence" value="ECO:0007669"/>
    <property type="project" value="UniProtKB-EC"/>
</dbReference>
<evidence type="ECO:0000256" key="26">
    <source>
        <dbReference type="ARBA" id="ARBA00036755"/>
    </source>
</evidence>
<evidence type="ECO:0000256" key="13">
    <source>
        <dbReference type="ARBA" id="ARBA00022723"/>
    </source>
</evidence>
<evidence type="ECO:0000256" key="19">
    <source>
        <dbReference type="ARBA" id="ARBA00023134"/>
    </source>
</evidence>
<comment type="caution">
    <text evidence="40">The sequence shown here is derived from an EMBL/GenBank/DDBJ whole genome shotgun (WGS) entry which is preliminary data.</text>
</comment>
<dbReference type="InterPro" id="IPR005225">
    <property type="entry name" value="Small_GTP-bd"/>
</dbReference>
<evidence type="ECO:0000256" key="25">
    <source>
        <dbReference type="ARBA" id="ARBA00036240"/>
    </source>
</evidence>
<evidence type="ECO:0000256" key="4">
    <source>
        <dbReference type="ARBA" id="ARBA00006270"/>
    </source>
</evidence>
<evidence type="ECO:0000256" key="7">
    <source>
        <dbReference type="ARBA" id="ARBA00012310"/>
    </source>
</evidence>
<dbReference type="EC" id="3.6.5.2" evidence="6"/>
<dbReference type="SUPFAM" id="SSF52540">
    <property type="entry name" value="P-loop containing nucleoside triphosphate hydrolases"/>
    <property type="match status" value="1"/>
</dbReference>
<dbReference type="EC" id="1.11.1.12" evidence="27"/>
<comment type="subunit">
    <text evidence="38">The GTP bound form of RAB15 interacts with REP15. Interacts (GTP-bound form) with MICAL1, MICAL3, MICALCL, EHBP1 and EHBP1L1.</text>
</comment>
<dbReference type="SMART" id="SM00175">
    <property type="entry name" value="RAB"/>
    <property type="match status" value="1"/>
</dbReference>
<evidence type="ECO:0000256" key="24">
    <source>
        <dbReference type="ARBA" id="ARBA00036108"/>
    </source>
</evidence>
<dbReference type="EMBL" id="MUZQ01000123">
    <property type="protein sequence ID" value="OWK57476.1"/>
    <property type="molecule type" value="Genomic_DNA"/>
</dbReference>
<evidence type="ECO:0000256" key="38">
    <source>
        <dbReference type="ARBA" id="ARBA00062315"/>
    </source>
</evidence>
<dbReference type="PANTHER" id="PTHR47980">
    <property type="entry name" value="LD44762P"/>
    <property type="match status" value="1"/>
</dbReference>
<evidence type="ECO:0000256" key="39">
    <source>
        <dbReference type="ARBA" id="ARBA00067815"/>
    </source>
</evidence>
<dbReference type="Proteomes" id="UP000197619">
    <property type="component" value="Unassembled WGS sequence"/>
</dbReference>
<evidence type="ECO:0000256" key="28">
    <source>
        <dbReference type="ARBA" id="ARBA00040409"/>
    </source>
</evidence>
<evidence type="ECO:0000256" key="11">
    <source>
        <dbReference type="ARBA" id="ARBA00022490"/>
    </source>
</evidence>
<comment type="function">
    <text evidence="34">Catalyzes the reduction of hydroperoxides in a glutathione-dependent manner thus regulating cellular redox homeostasis. Can reduce small soluble hydroperoxides such as H2O2, cumene hydroperoxide and tert-butyl hydroperoxide, as well as several fatty acid-derived hydroperoxides. Cannot reduce phosphatidycholine hydroperoxide.</text>
</comment>
<evidence type="ECO:0000256" key="10">
    <source>
        <dbReference type="ARBA" id="ARBA00022481"/>
    </source>
</evidence>
<comment type="catalytic activity">
    <reaction evidence="31">
        <text>(15S)-hydroperoxy-(5Z,8Z,11Z,13E)-eicosatetraenoate + 2 glutathione = (15S)-hydroxy-(5Z,8Z,11Z,13E)-eicosatetraenoate + glutathione disulfide + H2O</text>
        <dbReference type="Rhea" id="RHEA:76695"/>
        <dbReference type="ChEBI" id="CHEBI:15377"/>
        <dbReference type="ChEBI" id="CHEBI:57409"/>
        <dbReference type="ChEBI" id="CHEBI:57446"/>
        <dbReference type="ChEBI" id="CHEBI:57925"/>
        <dbReference type="ChEBI" id="CHEBI:58297"/>
    </reaction>
    <physiologicalReaction direction="left-to-right" evidence="31">
        <dbReference type="Rhea" id="RHEA:76696"/>
    </physiologicalReaction>
</comment>
<keyword evidence="16" id="KW-0460">Magnesium</keyword>
<keyword evidence="11" id="KW-0963">Cytoplasm</keyword>
<dbReference type="GO" id="GO:0005525">
    <property type="term" value="F:GTP binding"/>
    <property type="evidence" value="ECO:0007669"/>
    <property type="project" value="UniProtKB-KW"/>
</dbReference>
<evidence type="ECO:0000313" key="41">
    <source>
        <dbReference type="Proteomes" id="UP000197619"/>
    </source>
</evidence>
<dbReference type="GO" id="GO:0015031">
    <property type="term" value="P:protein transport"/>
    <property type="evidence" value="ECO:0007669"/>
    <property type="project" value="UniProtKB-KW"/>
</dbReference>
<evidence type="ECO:0000256" key="37">
    <source>
        <dbReference type="ARBA" id="ARBA00058428"/>
    </source>
</evidence>
<reference evidence="40 41" key="1">
    <citation type="submission" date="2017-05" db="EMBL/GenBank/DDBJ databases">
        <title>Genome of assembly of the Bengalese finch, Lonchura striata domestica.</title>
        <authorList>
            <person name="Colquitt B.M."/>
            <person name="Brainard M.S."/>
        </authorList>
    </citation>
    <scope>NUCLEOTIDE SEQUENCE [LARGE SCALE GENOMIC DNA]</scope>
    <source>
        <strain evidence="40">White83orange57</strain>
    </source>
</reference>
<evidence type="ECO:0000256" key="2">
    <source>
        <dbReference type="ARBA" id="ARBA00004342"/>
    </source>
</evidence>
<comment type="similarity">
    <text evidence="4">Belongs to the small GTPase superfamily. Rab family.</text>
</comment>
<dbReference type="CDD" id="cd04117">
    <property type="entry name" value="Rab15"/>
    <property type="match status" value="1"/>
</dbReference>
<evidence type="ECO:0000256" key="31">
    <source>
        <dbReference type="ARBA" id="ARBA00043784"/>
    </source>
</evidence>
<accession>A0A218UV23</accession>
<dbReference type="PROSITE" id="PS00763">
    <property type="entry name" value="GLUTATHIONE_PEROXID_2"/>
    <property type="match status" value="1"/>
</dbReference>
<evidence type="ECO:0000256" key="3">
    <source>
        <dbReference type="ARBA" id="ARBA00004496"/>
    </source>
</evidence>
<proteinExistence type="inferred from homology"/>
<dbReference type="GO" id="GO:0003925">
    <property type="term" value="F:G protein activity"/>
    <property type="evidence" value="ECO:0007669"/>
    <property type="project" value="UniProtKB-EC"/>
</dbReference>
<sequence>MAKQYDVLFRLLLLGDSGVGKTCLLCRFTDNQFHPAHISTIGVDFKMKTIEVDGIKVRIQIWDTAGQERYQTITKQYYRRAQGIFLVYDISSERSYQHIVKWASDVDEYAPDGVQKILIGNKADEEHKRQVPKEQGLQLAREYGMDFYETSACSNLNIKESFTRLTELVLQAHRKELDELRGLPHAPTLARLEEDEQQPLGMRDYTQLNQLQARYPRRLVVLGFPCNQFGYQENGTNEEILNTLKHVRPGGGFEPNFTLFQKCQVNGSDTHPVFAYLKAHLPAPADEPAHLMAEPRFVVWSPVRRSDISWNFEKFLVGPEGEPFRRYSPRVPTAQLEPDIQRLLKLAK</sequence>
<comment type="catalytic activity">
    <reaction evidence="36">
        <text>tert-butyl hydroperoxide + 2 glutathione = tert-butanol + glutathione disulfide + H2O</text>
        <dbReference type="Rhea" id="RHEA:69412"/>
        <dbReference type="ChEBI" id="CHEBI:15377"/>
        <dbReference type="ChEBI" id="CHEBI:45895"/>
        <dbReference type="ChEBI" id="CHEBI:57925"/>
        <dbReference type="ChEBI" id="CHEBI:58297"/>
        <dbReference type="ChEBI" id="CHEBI:64090"/>
    </reaction>
    <physiologicalReaction direction="left-to-right" evidence="36">
        <dbReference type="Rhea" id="RHEA:69413"/>
    </physiologicalReaction>
</comment>
<dbReference type="SMART" id="SM00174">
    <property type="entry name" value="RHO"/>
    <property type="match status" value="1"/>
</dbReference>
<evidence type="ECO:0000256" key="30">
    <source>
        <dbReference type="ARBA" id="ARBA00043664"/>
    </source>
</evidence>
<keyword evidence="21" id="KW-0449">Lipoprotein</keyword>
<comment type="catalytic activity">
    <reaction evidence="32">
        <text>(12R)-hydroperoxy-(5Z,8Z,10E,14Z)-eicosatetraenoate + 2 glutathione = (12R)-hydroxy-(5Z,8Z,10E,14Z)-eicosatetraenoate + glutathione disulfide + H2O</text>
        <dbReference type="Rhea" id="RHEA:76691"/>
        <dbReference type="ChEBI" id="CHEBI:15377"/>
        <dbReference type="ChEBI" id="CHEBI:57925"/>
        <dbReference type="ChEBI" id="CHEBI:58297"/>
        <dbReference type="ChEBI" id="CHEBI:75230"/>
        <dbReference type="ChEBI" id="CHEBI:83343"/>
    </reaction>
    <physiologicalReaction direction="left-to-right" evidence="32">
        <dbReference type="Rhea" id="RHEA:76692"/>
    </physiologicalReaction>
</comment>
<evidence type="ECO:0000256" key="14">
    <source>
        <dbReference type="ARBA" id="ARBA00022741"/>
    </source>
</evidence>
<evidence type="ECO:0000256" key="36">
    <source>
        <dbReference type="ARBA" id="ARBA00049530"/>
    </source>
</evidence>
<comment type="similarity">
    <text evidence="5">Belongs to the glutathione peroxidase family.</text>
</comment>
<dbReference type="SMART" id="SM00173">
    <property type="entry name" value="RAS"/>
    <property type="match status" value="1"/>
</dbReference>
<comment type="catalytic activity">
    <reaction evidence="30">
        <text>(5S)-hydroperoxy-(6E,8Z,11Z,14Z)-eicosatetraenoate + 2 glutathione = (5S)-hydroxy-(6E,8Z,11Z,14Z)-eicosatetraenoate + glutathione disulfide + H2O</text>
        <dbReference type="Rhea" id="RHEA:48620"/>
        <dbReference type="ChEBI" id="CHEBI:15377"/>
        <dbReference type="ChEBI" id="CHEBI:57450"/>
        <dbReference type="ChEBI" id="CHEBI:57925"/>
        <dbReference type="ChEBI" id="CHEBI:58297"/>
        <dbReference type="ChEBI" id="CHEBI:90632"/>
    </reaction>
    <physiologicalReaction direction="left-to-right" evidence="30">
        <dbReference type="Rhea" id="RHEA:48621"/>
    </physiologicalReaction>
</comment>
<evidence type="ECO:0000256" key="27">
    <source>
        <dbReference type="ARBA" id="ARBA00039119"/>
    </source>
</evidence>
<comment type="subcellular location">
    <subcellularLocation>
        <location evidence="2">Cell membrane</location>
        <topology evidence="2">Lipid-anchor</topology>
        <orientation evidence="2">Cytoplasmic side</orientation>
    </subcellularLocation>
    <subcellularLocation>
        <location evidence="3">Cytoplasm</location>
    </subcellularLocation>
</comment>
<evidence type="ECO:0000256" key="32">
    <source>
        <dbReference type="ARBA" id="ARBA00043817"/>
    </source>
</evidence>
<evidence type="ECO:0000256" key="9">
    <source>
        <dbReference type="ARBA" id="ARBA00022475"/>
    </source>
</evidence>
<evidence type="ECO:0000256" key="15">
    <source>
        <dbReference type="ARBA" id="ARBA00022801"/>
    </source>
</evidence>
<keyword evidence="9" id="KW-1003">Cell membrane</keyword>
<keyword evidence="20" id="KW-0472">Membrane</keyword>
<dbReference type="EC" id="1.11.1.9" evidence="7"/>
<dbReference type="InterPro" id="IPR036249">
    <property type="entry name" value="Thioredoxin-like_sf"/>
</dbReference>
<keyword evidence="8" id="KW-0813">Transport</keyword>
<dbReference type="GO" id="GO:0006979">
    <property type="term" value="P:response to oxidative stress"/>
    <property type="evidence" value="ECO:0007669"/>
    <property type="project" value="InterPro"/>
</dbReference>
<evidence type="ECO:0000256" key="35">
    <source>
        <dbReference type="ARBA" id="ARBA00047660"/>
    </source>
</evidence>
<dbReference type="NCBIfam" id="TIGR00231">
    <property type="entry name" value="small_GTP"/>
    <property type="match status" value="1"/>
</dbReference>
<dbReference type="GO" id="GO:0047066">
    <property type="term" value="F:phospholipid-hydroperoxide glutathione peroxidase activity"/>
    <property type="evidence" value="ECO:0007669"/>
    <property type="project" value="UniProtKB-EC"/>
</dbReference>
<protein>
    <recommendedName>
        <fullName evidence="28">Glutathione peroxidase 2</fullName>
        <ecNumber evidence="27">1.11.1.12</ecNumber>
        <ecNumber evidence="7">1.11.1.9</ecNumber>
        <ecNumber evidence="6">3.6.5.2</ecNumber>
    </recommendedName>
    <alternativeName>
        <fullName evidence="29">Glutathione peroxidase-gastrointestinal</fullName>
    </alternativeName>
    <alternativeName>
        <fullName evidence="33">Phospholipid hydroperoxide glutathione peroxidase GPX2</fullName>
    </alternativeName>
    <alternativeName>
        <fullName evidence="39">Ras-related protein Rab-15</fullName>
    </alternativeName>
</protein>
<keyword evidence="15" id="KW-0378">Hydrolase</keyword>
<dbReference type="FunFam" id="3.40.50.300:FF:000990">
    <property type="entry name" value="ras-related protein Rab-15 isoform X1"/>
    <property type="match status" value="1"/>
</dbReference>
<dbReference type="SMART" id="SM00176">
    <property type="entry name" value="RAN"/>
    <property type="match status" value="1"/>
</dbReference>
<dbReference type="FunFam" id="3.40.30.10:FF:000151">
    <property type="entry name" value="Glutathione peroxidase"/>
    <property type="match status" value="1"/>
</dbReference>
<dbReference type="GO" id="GO:0032482">
    <property type="term" value="P:Rab protein signal transduction"/>
    <property type="evidence" value="ECO:0007669"/>
    <property type="project" value="InterPro"/>
</dbReference>
<dbReference type="GO" id="GO:0005737">
    <property type="term" value="C:cytoplasm"/>
    <property type="evidence" value="ECO:0007669"/>
    <property type="project" value="UniProtKB-SubCell"/>
</dbReference>
<keyword evidence="18" id="KW-0560">Oxidoreductase</keyword>
<evidence type="ECO:0000256" key="18">
    <source>
        <dbReference type="ARBA" id="ARBA00023002"/>
    </source>
</evidence>
<dbReference type="InterPro" id="IPR041826">
    <property type="entry name" value="Rab15"/>
</dbReference>
<evidence type="ECO:0000256" key="1">
    <source>
        <dbReference type="ARBA" id="ARBA00001946"/>
    </source>
</evidence>
<dbReference type="Pfam" id="PF00071">
    <property type="entry name" value="Ras"/>
    <property type="match status" value="1"/>
</dbReference>
<keyword evidence="19" id="KW-0342">GTP-binding</keyword>
<evidence type="ECO:0000256" key="12">
    <source>
        <dbReference type="ARBA" id="ARBA00022559"/>
    </source>
</evidence>
<comment type="function">
    <text evidence="37">The small GTPases Rab are key regulators of intracellular membrane trafficking, from the formation of transport vesicles to their fusion with membranes. Rabs cycle between an inactive GDP-bound form and an active GTP-bound form that is able to recruit to membranes different sets of downstream effectors directly responsible for vesicle formation, movement, tethering and fusion. RAB15 may act in concert with RAB3A in regulating aspects of synaptic vesicle membrane flow within the nerve terminal.</text>
</comment>
<comment type="catalytic activity">
    <reaction evidence="25">
        <text>(13S)-hydroperoxy-(9Z,11E)-octadecadienoate + 2 glutathione = (13S)-hydroxy-(9Z,11E)-octadecadienoate + glutathione disulfide + H2O</text>
        <dbReference type="Rhea" id="RHEA:48888"/>
        <dbReference type="ChEBI" id="CHEBI:15377"/>
        <dbReference type="ChEBI" id="CHEBI:57466"/>
        <dbReference type="ChEBI" id="CHEBI:57925"/>
        <dbReference type="ChEBI" id="CHEBI:58297"/>
        <dbReference type="ChEBI" id="CHEBI:90850"/>
    </reaction>
    <physiologicalReaction direction="left-to-right" evidence="25">
        <dbReference type="Rhea" id="RHEA:48889"/>
    </physiologicalReaction>
</comment>
<evidence type="ECO:0000256" key="29">
    <source>
        <dbReference type="ARBA" id="ARBA00042427"/>
    </source>
</evidence>
<dbReference type="Gene3D" id="3.40.50.300">
    <property type="entry name" value="P-loop containing nucleotide triphosphate hydrolases"/>
    <property type="match status" value="1"/>
</dbReference>
<dbReference type="AlphaFoldDB" id="A0A218UV23"/>
<keyword evidence="13" id="KW-0479">Metal-binding</keyword>
<keyword evidence="12" id="KW-0575">Peroxidase</keyword>
<dbReference type="PROSITE" id="PS51355">
    <property type="entry name" value="GLUTATHIONE_PEROXID_3"/>
    <property type="match status" value="1"/>
</dbReference>
<dbReference type="STRING" id="299123.ENSLSDP00000006475"/>
<evidence type="ECO:0000256" key="33">
    <source>
        <dbReference type="ARBA" id="ARBA00044239"/>
    </source>
</evidence>
<evidence type="ECO:0000256" key="34">
    <source>
        <dbReference type="ARBA" id="ARBA00046108"/>
    </source>
</evidence>
<dbReference type="InterPro" id="IPR001806">
    <property type="entry name" value="Small_GTPase"/>
</dbReference>
<dbReference type="GO" id="GO:0046872">
    <property type="term" value="F:metal ion binding"/>
    <property type="evidence" value="ECO:0007669"/>
    <property type="project" value="UniProtKB-KW"/>
</dbReference>
<dbReference type="CDD" id="cd00340">
    <property type="entry name" value="GSH_Peroxidase"/>
    <property type="match status" value="1"/>
</dbReference>
<gene>
    <name evidence="40" type="primary">RAB15</name>
    <name evidence="40" type="ORF">RLOC_00010197</name>
</gene>
<evidence type="ECO:0000256" key="21">
    <source>
        <dbReference type="ARBA" id="ARBA00023288"/>
    </source>
</evidence>
<evidence type="ECO:0000256" key="8">
    <source>
        <dbReference type="ARBA" id="ARBA00022448"/>
    </source>
</evidence>
<dbReference type="PROSITE" id="PS51421">
    <property type="entry name" value="RAS"/>
    <property type="match status" value="1"/>
</dbReference>
<dbReference type="SUPFAM" id="SSF52833">
    <property type="entry name" value="Thioredoxin-like"/>
    <property type="match status" value="1"/>
</dbReference>
<keyword evidence="17" id="KW-0653">Protein transport</keyword>
<dbReference type="PROSITE" id="PS51419">
    <property type="entry name" value="RAB"/>
    <property type="match status" value="1"/>
</dbReference>
<dbReference type="InterPro" id="IPR000889">
    <property type="entry name" value="Glutathione_peroxidase"/>
</dbReference>
<dbReference type="InterPro" id="IPR027417">
    <property type="entry name" value="P-loop_NTPase"/>
</dbReference>
<evidence type="ECO:0000256" key="16">
    <source>
        <dbReference type="ARBA" id="ARBA00022842"/>
    </source>
</evidence>
<dbReference type="PRINTS" id="PR00449">
    <property type="entry name" value="RASTRNSFRMNG"/>
</dbReference>
<evidence type="ECO:0000256" key="23">
    <source>
        <dbReference type="ARBA" id="ARBA00035814"/>
    </source>
</evidence>
<comment type="catalytic activity">
    <reaction evidence="35">
        <text>GTP + H2O = GDP + phosphate + H(+)</text>
        <dbReference type="Rhea" id="RHEA:19669"/>
        <dbReference type="ChEBI" id="CHEBI:15377"/>
        <dbReference type="ChEBI" id="CHEBI:15378"/>
        <dbReference type="ChEBI" id="CHEBI:37565"/>
        <dbReference type="ChEBI" id="CHEBI:43474"/>
        <dbReference type="ChEBI" id="CHEBI:58189"/>
        <dbReference type="EC" id="3.6.5.2"/>
    </reaction>
    <physiologicalReaction direction="left-to-right" evidence="35">
        <dbReference type="Rhea" id="RHEA:19670"/>
    </physiologicalReaction>
</comment>
<keyword evidence="10" id="KW-0488">Methylation</keyword>
<dbReference type="InterPro" id="IPR050305">
    <property type="entry name" value="Small_GTPase_Rab"/>
</dbReference>
<evidence type="ECO:0000256" key="5">
    <source>
        <dbReference type="ARBA" id="ARBA00006926"/>
    </source>
</evidence>
<comment type="catalytic activity">
    <reaction evidence="23">
        <text>a hydroperoxy polyunsaturated fatty acid + 2 glutathione = a hydroxy polyunsaturated fatty acid + glutathione disulfide + H2O</text>
        <dbReference type="Rhea" id="RHEA:19057"/>
        <dbReference type="ChEBI" id="CHEBI:15377"/>
        <dbReference type="ChEBI" id="CHEBI:57925"/>
        <dbReference type="ChEBI" id="CHEBI:58297"/>
        <dbReference type="ChEBI" id="CHEBI:131871"/>
        <dbReference type="ChEBI" id="CHEBI:134019"/>
        <dbReference type="EC" id="1.11.1.12"/>
    </reaction>
    <physiologicalReaction direction="left-to-right" evidence="23">
        <dbReference type="Rhea" id="RHEA:19058"/>
    </physiologicalReaction>
</comment>
<name>A0A218UV23_9PASE</name>
<evidence type="ECO:0000256" key="17">
    <source>
        <dbReference type="ARBA" id="ARBA00022927"/>
    </source>
</evidence>
<evidence type="ECO:0000256" key="6">
    <source>
        <dbReference type="ARBA" id="ARBA00011984"/>
    </source>
</evidence>